<dbReference type="InterPro" id="IPR006644">
    <property type="entry name" value="Cadg"/>
</dbReference>
<accession>A0A5E4MLT6</accession>
<keyword evidence="17" id="KW-0539">Nucleus</keyword>
<dbReference type="GO" id="GO:0005654">
    <property type="term" value="C:nucleoplasm"/>
    <property type="evidence" value="ECO:0007669"/>
    <property type="project" value="UniProtKB-SubCell"/>
</dbReference>
<keyword evidence="18" id="KW-0628">Postsynaptic cell membrane</keyword>
<dbReference type="PANTHER" id="PTHR21559:SF21">
    <property type="entry name" value="DYSTROGLYCAN 1"/>
    <property type="match status" value="1"/>
</dbReference>
<evidence type="ECO:0000256" key="11">
    <source>
        <dbReference type="ARBA" id="ARBA00022729"/>
    </source>
</evidence>
<dbReference type="Gene3D" id="3.30.70.1040">
    <property type="entry name" value="Dystroglycan, domain 2"/>
    <property type="match status" value="1"/>
</dbReference>
<evidence type="ECO:0000256" key="6">
    <source>
        <dbReference type="ARBA" id="ARBA00022475"/>
    </source>
</evidence>
<evidence type="ECO:0000256" key="13">
    <source>
        <dbReference type="ARBA" id="ARBA00023018"/>
    </source>
</evidence>
<dbReference type="GO" id="GO:0005576">
    <property type="term" value="C:extracellular region"/>
    <property type="evidence" value="ECO:0007669"/>
    <property type="project" value="UniProtKB-SubCell"/>
</dbReference>
<evidence type="ECO:0000256" key="5">
    <source>
        <dbReference type="ARBA" id="ARBA00004642"/>
    </source>
</evidence>
<evidence type="ECO:0000259" key="28">
    <source>
        <dbReference type="PROSITE" id="PS51699"/>
    </source>
</evidence>
<feature type="chain" id="PRO_5023122058" description="Dystroglycan 1" evidence="27">
    <location>
        <begin position="19"/>
        <end position="1069"/>
    </location>
</feature>
<dbReference type="SMART" id="SM00736">
    <property type="entry name" value="CADG"/>
    <property type="match status" value="2"/>
</dbReference>
<organism evidence="29 30">
    <name type="scientific">Cinara cedri</name>
    <dbReference type="NCBI Taxonomy" id="506608"/>
    <lineage>
        <taxon>Eukaryota</taxon>
        <taxon>Metazoa</taxon>
        <taxon>Ecdysozoa</taxon>
        <taxon>Arthropoda</taxon>
        <taxon>Hexapoda</taxon>
        <taxon>Insecta</taxon>
        <taxon>Pterygota</taxon>
        <taxon>Neoptera</taxon>
        <taxon>Paraneoptera</taxon>
        <taxon>Hemiptera</taxon>
        <taxon>Sternorrhyncha</taxon>
        <taxon>Aphidomorpha</taxon>
        <taxon>Aphidoidea</taxon>
        <taxon>Aphididae</taxon>
        <taxon>Lachninae</taxon>
        <taxon>Cinara</taxon>
    </lineage>
</organism>
<dbReference type="GO" id="GO:0007411">
    <property type="term" value="P:axon guidance"/>
    <property type="evidence" value="ECO:0007669"/>
    <property type="project" value="TreeGrafter"/>
</dbReference>
<evidence type="ECO:0000256" key="23">
    <source>
        <dbReference type="ARBA" id="ARBA00031034"/>
    </source>
</evidence>
<evidence type="ECO:0000313" key="29">
    <source>
        <dbReference type="EMBL" id="VVC32540.1"/>
    </source>
</evidence>
<reference evidence="29 30" key="1">
    <citation type="submission" date="2019-08" db="EMBL/GenBank/DDBJ databases">
        <authorList>
            <person name="Alioto T."/>
            <person name="Alioto T."/>
            <person name="Gomez Garrido J."/>
        </authorList>
    </citation>
    <scope>NUCLEOTIDE SEQUENCE [LARGE SCALE GENOMIC DNA]</scope>
</reference>
<dbReference type="SUPFAM" id="SSF49313">
    <property type="entry name" value="Cadherin-like"/>
    <property type="match status" value="2"/>
</dbReference>
<feature type="region of interest" description="Disordered" evidence="25">
    <location>
        <begin position="263"/>
        <end position="298"/>
    </location>
</feature>
<evidence type="ECO:0000256" key="15">
    <source>
        <dbReference type="ARBA" id="ARBA00023180"/>
    </source>
</evidence>
<evidence type="ECO:0000256" key="14">
    <source>
        <dbReference type="ARBA" id="ARBA00023157"/>
    </source>
</evidence>
<dbReference type="Gene3D" id="2.60.40.10">
    <property type="entry name" value="Immunoglobulins"/>
    <property type="match status" value="2"/>
</dbReference>
<keyword evidence="30" id="KW-1185">Reference proteome</keyword>
<evidence type="ECO:0000256" key="10">
    <source>
        <dbReference type="ARBA" id="ARBA00022692"/>
    </source>
</evidence>
<dbReference type="GO" id="GO:0002009">
    <property type="term" value="P:morphogenesis of an epithelium"/>
    <property type="evidence" value="ECO:0007669"/>
    <property type="project" value="TreeGrafter"/>
</dbReference>
<keyword evidence="15" id="KW-0325">Glycoprotein</keyword>
<feature type="transmembrane region" description="Helical" evidence="26">
    <location>
        <begin position="934"/>
        <end position="959"/>
    </location>
</feature>
<dbReference type="PROSITE" id="PS51699">
    <property type="entry name" value="SEA_DG"/>
    <property type="match status" value="2"/>
</dbReference>
<keyword evidence="8" id="KW-0964">Secreted</keyword>
<feature type="domain" description="Peptidase S72" evidence="28">
    <location>
        <begin position="787"/>
        <end position="899"/>
    </location>
</feature>
<proteinExistence type="predicted"/>
<evidence type="ECO:0000256" key="3">
    <source>
        <dbReference type="ARBA" id="ARBA00004245"/>
    </source>
</evidence>
<keyword evidence="13" id="KW-0770">Synapse</keyword>
<dbReference type="InterPro" id="IPR015919">
    <property type="entry name" value="Cadherin-like_sf"/>
</dbReference>
<evidence type="ECO:0000256" key="4">
    <source>
        <dbReference type="ARBA" id="ARBA00004251"/>
    </source>
</evidence>
<comment type="function">
    <text evidence="19">The dystroglycan complex is involved in a number of processes including laminin and basement membrane assembly, sarcolemmal stability, cell survival, peripheral nerve myelination, nodal structure, cell migration, and epithelial polarization.</text>
</comment>
<dbReference type="GO" id="GO:0042383">
    <property type="term" value="C:sarcolemma"/>
    <property type="evidence" value="ECO:0007669"/>
    <property type="project" value="UniProtKB-SubCell"/>
</dbReference>
<dbReference type="OrthoDB" id="5990676at2759"/>
<keyword evidence="14" id="KW-1015">Disulfide bond</keyword>
<dbReference type="GO" id="GO:0043236">
    <property type="term" value="F:laminin binding"/>
    <property type="evidence" value="ECO:0007669"/>
    <property type="project" value="TreeGrafter"/>
</dbReference>
<comment type="subcellular location">
    <subcellularLocation>
        <location evidence="1">Cell membrane</location>
        <location evidence="1">Sarcolemma</location>
    </subcellularLocation>
    <subcellularLocation>
        <location evidence="4">Cell membrane</location>
        <topology evidence="4">Single-pass type I membrane protein</topology>
    </subcellularLocation>
    <subcellularLocation>
        <location evidence="3">Cytoplasm</location>
        <location evidence="3">Cytoskeleton</location>
    </subcellularLocation>
    <subcellularLocation>
        <location evidence="5">Nucleus</location>
        <location evidence="5">Nucleoplasm</location>
    </subcellularLocation>
    <subcellularLocation>
        <location evidence="24">Postsynaptic cell membrane</location>
    </subcellularLocation>
    <subcellularLocation>
        <location evidence="2">Secreted</location>
        <location evidence="2">Extracellular space</location>
    </subcellularLocation>
</comment>
<keyword evidence="6" id="KW-1003">Cell membrane</keyword>
<evidence type="ECO:0000256" key="1">
    <source>
        <dbReference type="ARBA" id="ARBA00004135"/>
    </source>
</evidence>
<evidence type="ECO:0000313" key="30">
    <source>
        <dbReference type="Proteomes" id="UP000325440"/>
    </source>
</evidence>
<dbReference type="Proteomes" id="UP000325440">
    <property type="component" value="Unassembled WGS sequence"/>
</dbReference>
<protein>
    <recommendedName>
        <fullName evidence="21">Dystroglycan 1</fullName>
    </recommendedName>
    <alternativeName>
        <fullName evidence="23">Dystroglycan</fullName>
    </alternativeName>
    <alternativeName>
        <fullName evidence="22">Dystrophin-associated glycoprotein 1</fullName>
    </alternativeName>
</protein>
<evidence type="ECO:0000256" key="24">
    <source>
        <dbReference type="ARBA" id="ARBA00034100"/>
    </source>
</evidence>
<feature type="domain" description="Peptidase S72" evidence="28">
    <location>
        <begin position="548"/>
        <end position="667"/>
    </location>
</feature>
<dbReference type="EMBL" id="CABPRJ010000957">
    <property type="protein sequence ID" value="VVC32540.1"/>
    <property type="molecule type" value="Genomic_DNA"/>
</dbReference>
<dbReference type="GO" id="GO:0005856">
    <property type="term" value="C:cytoskeleton"/>
    <property type="evidence" value="ECO:0007669"/>
    <property type="project" value="UniProtKB-SubCell"/>
</dbReference>
<dbReference type="GO" id="GO:0005509">
    <property type="term" value="F:calcium ion binding"/>
    <property type="evidence" value="ECO:0007669"/>
    <property type="project" value="InterPro"/>
</dbReference>
<dbReference type="PANTHER" id="PTHR21559">
    <property type="entry name" value="DYSTROGLYCAN-RELATED"/>
    <property type="match status" value="1"/>
</dbReference>
<comment type="function">
    <text evidence="20">Transmembrane protein that plays important roles in connecting the extracellular matrix to the cytoskeleton. Acts as a cell adhesion receptor in both muscle and non-muscle tissues. Receptor for both DMD and UTRN and, through these interactions, scaffolds axin to the cytoskeleton. Also functions in cell adhesion-mediated signaling and implicated in cell polarity.</text>
</comment>
<keyword evidence="11 27" id="KW-0732">Signal</keyword>
<sequence>MMKGFFTIFSLWLCLTFAHKSGDVKHKWWSIPEPVATVGKLFYFKISHDSVVDNTGPIDFVGQDGGGLPSWLVQSLPGIGELEGIPGPEDVRDRLLVRAGDKSRRLPISNVAYIRVAPLKWKNVRNNKKCGSNQDSILLCLVIGMNFKSIQPLQRLIALKNLAGFLNLPQDAVLLVPQESVSSWLIDFLKSSERQSHKNHQFNDTSFVLWEVGCGGDIWPEHMDHVRQMQSNAVDGTLSEVLQLPVTSWRLVNSLNPLRGRRQLTGAKYDKSSSTNSESDDTKNTIKDNESDDDVDDDEEIIPDTRQTLVEPSPVFIFDQYATDRLHRHHRRDESILVIPKDIMINTEPVQSTNLSPTFDSNGVIGSYENIQPTPIFFEPKSSILSNHDLGQSVDMSPITLPGENISTYDESVTLETEKLKDITEVSISTSIVSSINGINPNMPPIIKQKLPKLPITAGKPLRYPIPNNVFYDPEDGDVKHLTLTMLNTDPSLLSWVEFDAEKQILLALPLEDHVSKWEVVFEAKDSGKLTVNNTLELVVQQLHHLRAINHQLTLQMRLKPDSLAWTRPVNWSLDIIDKISAIYETNIKDITVLDWPRTSMLATNKDRPSILFTWTNDTLPRDICPKEQIMSILEVLKPEKSSKMKSTKLFGSSVVLEDFSWQGLGNCASTLPRPNQNNFTPVLRNPVDLINATYGQLLTYVVPEDTFYDPEDGSSRRLKLSLMTIDRTQVPTNSWLQFDAKNQEFYGIPLWGDKNFSEYQLICTDKGGNSYHDSLVVTIHNSTKPLPSAEFDIIFKTPEFKEFNNSAKLKKTFIERVAKLFKDENTSNIVVLGIGSVNGMTMVTWYNKTLEIDRCDEDKILHLRQILLNEEEKLTVNVTKIMSPQFNIIGAHVTPTGMCEGGLTEVRPPKNPNSVAPHDDNISHLFDKSNEYFSAYIIPAIIILIMILIAGLLACLLYRRRPSSKLRIGEDERQSFRSRGIPVIFQDELDERLEPTNKTPIIMREEKPPLPPPEYQRSPPMATTALLADTEDSPYQPPPPPFSNVGSNHRSKPTSTPSYRKPPPYVPP</sequence>
<evidence type="ECO:0000256" key="2">
    <source>
        <dbReference type="ARBA" id="ARBA00004239"/>
    </source>
</evidence>
<evidence type="ECO:0000256" key="7">
    <source>
        <dbReference type="ARBA" id="ARBA00022490"/>
    </source>
</evidence>
<evidence type="ECO:0000256" key="20">
    <source>
        <dbReference type="ARBA" id="ARBA00024991"/>
    </source>
</evidence>
<keyword evidence="16" id="KW-0206">Cytoskeleton</keyword>
<dbReference type="AlphaFoldDB" id="A0A5E4MLT6"/>
<dbReference type="InterPro" id="IPR013783">
    <property type="entry name" value="Ig-like_fold"/>
</dbReference>
<evidence type="ECO:0000256" key="25">
    <source>
        <dbReference type="SAM" id="MobiDB-lite"/>
    </source>
</evidence>
<keyword evidence="7" id="KW-0963">Cytoplasm</keyword>
<dbReference type="InterPro" id="IPR008465">
    <property type="entry name" value="DAG1_C"/>
</dbReference>
<feature type="signal peptide" evidence="27">
    <location>
        <begin position="1"/>
        <end position="18"/>
    </location>
</feature>
<dbReference type="Pfam" id="PF05454">
    <property type="entry name" value="DAG1"/>
    <property type="match status" value="1"/>
</dbReference>
<evidence type="ECO:0000256" key="8">
    <source>
        <dbReference type="ARBA" id="ARBA00022525"/>
    </source>
</evidence>
<keyword evidence="10 26" id="KW-0812">Transmembrane</keyword>
<keyword evidence="9" id="KW-0597">Phosphoprotein</keyword>
<evidence type="ECO:0000256" key="22">
    <source>
        <dbReference type="ARBA" id="ARBA00030092"/>
    </source>
</evidence>
<feature type="compositionally biased region" description="Basic and acidic residues" evidence="25">
    <location>
        <begin position="280"/>
        <end position="289"/>
    </location>
</feature>
<dbReference type="SUPFAM" id="SSF111006">
    <property type="entry name" value="Dystroglycan, domain 2"/>
    <property type="match status" value="1"/>
</dbReference>
<evidence type="ECO:0000256" key="18">
    <source>
        <dbReference type="ARBA" id="ARBA00023257"/>
    </source>
</evidence>
<feature type="compositionally biased region" description="Polar residues" evidence="25">
    <location>
        <begin position="1045"/>
        <end position="1057"/>
    </location>
</feature>
<evidence type="ECO:0000256" key="27">
    <source>
        <dbReference type="SAM" id="SignalP"/>
    </source>
</evidence>
<keyword evidence="26" id="KW-0472">Membrane</keyword>
<evidence type="ECO:0000256" key="9">
    <source>
        <dbReference type="ARBA" id="ARBA00022553"/>
    </source>
</evidence>
<dbReference type="GO" id="GO:0045211">
    <property type="term" value="C:postsynaptic membrane"/>
    <property type="evidence" value="ECO:0007669"/>
    <property type="project" value="UniProtKB-SubCell"/>
</dbReference>
<evidence type="ECO:0000256" key="21">
    <source>
        <dbReference type="ARBA" id="ARBA00026224"/>
    </source>
</evidence>
<evidence type="ECO:0000256" key="17">
    <source>
        <dbReference type="ARBA" id="ARBA00023242"/>
    </source>
</evidence>
<evidence type="ECO:0000256" key="16">
    <source>
        <dbReference type="ARBA" id="ARBA00023212"/>
    </source>
</evidence>
<name>A0A5E4MLT6_9HEMI</name>
<dbReference type="InterPro" id="IPR027468">
    <property type="entry name" value="Alpha-dystroglycan_domain_2"/>
</dbReference>
<gene>
    <name evidence="29" type="ORF">CINCED_3A011068</name>
</gene>
<dbReference type="GO" id="GO:0021675">
    <property type="term" value="P:nerve development"/>
    <property type="evidence" value="ECO:0007669"/>
    <property type="project" value="TreeGrafter"/>
</dbReference>
<dbReference type="GO" id="GO:0016011">
    <property type="term" value="C:dystroglycan complex"/>
    <property type="evidence" value="ECO:0007669"/>
    <property type="project" value="TreeGrafter"/>
</dbReference>
<evidence type="ECO:0000256" key="12">
    <source>
        <dbReference type="ARBA" id="ARBA00022989"/>
    </source>
</evidence>
<feature type="region of interest" description="Disordered" evidence="25">
    <location>
        <begin position="998"/>
        <end position="1069"/>
    </location>
</feature>
<keyword evidence="12 26" id="KW-1133">Transmembrane helix</keyword>
<evidence type="ECO:0000256" key="26">
    <source>
        <dbReference type="SAM" id="Phobius"/>
    </source>
</evidence>
<evidence type="ECO:0000256" key="19">
    <source>
        <dbReference type="ARBA" id="ARBA00023567"/>
    </source>
</evidence>
<dbReference type="InterPro" id="IPR030398">
    <property type="entry name" value="SEA_DG_dom"/>
</dbReference>